<evidence type="ECO:0000259" key="2">
    <source>
        <dbReference type="Pfam" id="PF13476"/>
    </source>
</evidence>
<reference evidence="3 4" key="1">
    <citation type="submission" date="2023-01" db="EMBL/GenBank/DDBJ databases">
        <title>Minimal conservation of predation-associated metabolite biosynthetic gene clusters underscores biosynthetic potential of Myxococcota including descriptions for ten novel species: Archangium lansinium sp. nov., Myxococcus landrumus sp. nov., Nannocystis bai.</title>
        <authorList>
            <person name="Ahearne A."/>
            <person name="Stevens C."/>
            <person name="Dowd S."/>
        </authorList>
    </citation>
    <scope>NUCLEOTIDE SEQUENCE [LARGE SCALE GENOMIC DNA]</scope>
    <source>
        <strain evidence="3 4">WIWO2</strain>
    </source>
</reference>
<dbReference type="Pfam" id="PF13476">
    <property type="entry name" value="AAA_23"/>
    <property type="match status" value="1"/>
</dbReference>
<dbReference type="InterPro" id="IPR003959">
    <property type="entry name" value="ATPase_AAA_core"/>
</dbReference>
<dbReference type="SUPFAM" id="SSF52540">
    <property type="entry name" value="P-loop containing nucleoside triphosphate hydrolases"/>
    <property type="match status" value="1"/>
</dbReference>
<sequence>MLKLRRLRIEKFRGVAPGTELRFSDGLNVLLGQNGTGKTTLLELISMVVRSDFSSLVREEFSIEYELTVPGEATVLVAISNKEDTSLPETKPRTAFGLPEHWHPAADITIEESSSGRRHHVRYDSDLGLIIGDGHPTGRARELSCLQAGFLWLYMLEVAEPVAISVHHKVRRARTARRFDESLELFTWLVGSGDARGILLVHRDETLIAEAEAHVIGVPQALSRRLAERYERPRSDYTFQHADFAFLTTIKETMRFDAAELRVDITERQPWGEDHEMVTFGNFVFRFWWEGGEFITHTRLSYGQKRLLTFFYYLACNDDIVIADELVNGLHHHWITACVEAIGARQAFLTSQNPLLLDYVPITSPEQVHHSFVLCRGERRGGRPAWTWTNMSHEDAAEFFAAYEVGVEHVSEILQSRGLW</sequence>
<evidence type="ECO:0000259" key="1">
    <source>
        <dbReference type="Pfam" id="PF13304"/>
    </source>
</evidence>
<dbReference type="PANTHER" id="PTHR32182:SF0">
    <property type="entry name" value="DNA REPLICATION AND REPAIR PROTEIN RECF"/>
    <property type="match status" value="1"/>
</dbReference>
<dbReference type="Gene3D" id="3.40.50.300">
    <property type="entry name" value="P-loop containing nucleotide triphosphate hydrolases"/>
    <property type="match status" value="2"/>
</dbReference>
<evidence type="ECO:0000313" key="4">
    <source>
        <dbReference type="Proteomes" id="UP001217485"/>
    </source>
</evidence>
<proteinExistence type="predicted"/>
<dbReference type="EMBL" id="JAQNDK010000001">
    <property type="protein sequence ID" value="MDC0676295.1"/>
    <property type="molecule type" value="Genomic_DNA"/>
</dbReference>
<accession>A0ABT5BQ61</accession>
<evidence type="ECO:0000313" key="3">
    <source>
        <dbReference type="EMBL" id="MDC0676295.1"/>
    </source>
</evidence>
<dbReference type="PANTHER" id="PTHR32182">
    <property type="entry name" value="DNA REPLICATION AND REPAIR PROTEIN RECF"/>
    <property type="match status" value="1"/>
</dbReference>
<keyword evidence="4" id="KW-1185">Reference proteome</keyword>
<organism evidence="3 4">
    <name type="scientific">Sorangium atrum</name>
    <dbReference type="NCBI Taxonomy" id="2995308"/>
    <lineage>
        <taxon>Bacteria</taxon>
        <taxon>Pseudomonadati</taxon>
        <taxon>Myxococcota</taxon>
        <taxon>Polyangia</taxon>
        <taxon>Polyangiales</taxon>
        <taxon>Polyangiaceae</taxon>
        <taxon>Sorangium</taxon>
    </lineage>
</organism>
<dbReference type="InterPro" id="IPR038729">
    <property type="entry name" value="Rad50/SbcC_AAA"/>
</dbReference>
<feature type="domain" description="Rad50/SbcC-type AAA" evidence="2">
    <location>
        <begin position="6"/>
        <end position="56"/>
    </location>
</feature>
<dbReference type="Pfam" id="PF13304">
    <property type="entry name" value="AAA_21"/>
    <property type="match status" value="1"/>
</dbReference>
<dbReference type="RefSeq" id="WP_272093001.1">
    <property type="nucleotide sequence ID" value="NZ_JAQNDK010000001.1"/>
</dbReference>
<feature type="domain" description="ATPase AAA-type core" evidence="1">
    <location>
        <begin position="263"/>
        <end position="358"/>
    </location>
</feature>
<dbReference type="InterPro" id="IPR027417">
    <property type="entry name" value="P-loop_NTPase"/>
</dbReference>
<protein>
    <submittedName>
        <fullName evidence="3">AAA family ATPase</fullName>
    </submittedName>
</protein>
<dbReference type="Proteomes" id="UP001217485">
    <property type="component" value="Unassembled WGS sequence"/>
</dbReference>
<gene>
    <name evidence="3" type="ORF">POL72_00980</name>
</gene>
<comment type="caution">
    <text evidence="3">The sequence shown here is derived from an EMBL/GenBank/DDBJ whole genome shotgun (WGS) entry which is preliminary data.</text>
</comment>
<name>A0ABT5BQ61_9BACT</name>